<dbReference type="SUPFAM" id="SSF64182">
    <property type="entry name" value="DHH phosphoesterases"/>
    <property type="match status" value="1"/>
</dbReference>
<name>A0A0G1WIT2_9BACT</name>
<evidence type="ECO:0000313" key="3">
    <source>
        <dbReference type="Proteomes" id="UP000033882"/>
    </source>
</evidence>
<dbReference type="Pfam" id="PF02272">
    <property type="entry name" value="DHHA1"/>
    <property type="match status" value="1"/>
</dbReference>
<dbReference type="PANTHER" id="PTHR46922:SF4">
    <property type="entry name" value="DHHA1 DOMAIN PROTEIN"/>
    <property type="match status" value="1"/>
</dbReference>
<dbReference type="GO" id="GO:0016787">
    <property type="term" value="F:hydrolase activity"/>
    <property type="evidence" value="ECO:0007669"/>
    <property type="project" value="UniProtKB-KW"/>
</dbReference>
<organism evidence="2 3">
    <name type="scientific">Candidatus Wolfebacteria bacterium GW2011_GWA2_47_9b</name>
    <dbReference type="NCBI Taxonomy" id="1619005"/>
    <lineage>
        <taxon>Bacteria</taxon>
        <taxon>Candidatus Wolfeibacteriota</taxon>
    </lineage>
</organism>
<dbReference type="InterPro" id="IPR038763">
    <property type="entry name" value="DHH_sf"/>
</dbReference>
<comment type="caution">
    <text evidence="2">The sequence shown here is derived from an EMBL/GenBank/DDBJ whole genome shotgun (WGS) entry which is preliminary data.</text>
</comment>
<protein>
    <submittedName>
        <fullName evidence="2">Phosphohydrolase (DHH superfamily)-like protein</fullName>
    </submittedName>
</protein>
<dbReference type="GO" id="GO:0003676">
    <property type="term" value="F:nucleic acid binding"/>
    <property type="evidence" value="ECO:0007669"/>
    <property type="project" value="InterPro"/>
</dbReference>
<gene>
    <name evidence="2" type="ORF">UY19_C0005G0026</name>
</gene>
<reference evidence="2 3" key="1">
    <citation type="journal article" date="2015" name="Nature">
        <title>rRNA introns, odd ribosomes, and small enigmatic genomes across a large radiation of phyla.</title>
        <authorList>
            <person name="Brown C.T."/>
            <person name="Hug L.A."/>
            <person name="Thomas B.C."/>
            <person name="Sharon I."/>
            <person name="Castelle C.J."/>
            <person name="Singh A."/>
            <person name="Wilkins M.J."/>
            <person name="Williams K.H."/>
            <person name="Banfield J.F."/>
        </authorList>
    </citation>
    <scope>NUCLEOTIDE SEQUENCE [LARGE SCALE GENOMIC DNA]</scope>
</reference>
<sequence>MKDIVVLYHNGCHDGFGGAWVAWNKFKSKAEYIPVDHGKEPLEGLVDKQIYLIDFCYSAAIMQILLEQNKKVVVLDHHISQADIVGISTEHVYDNDRSGSVIAWQYFFPGQPVPKLLKHVQDIDLWRFAMPHTKELMAALDGYPFDFKLWNKLRDEWEDKEAIKKYLEAGRVILQYEGRVIERLIRHIERVDLDGFPAYAVNSPILESELGNWIVEHKKAIGIIWSYKGGSIKVSLRSNGKTDVSKIAQLHGGGGHKGAAGFAFDVELGLPWVKVHAGKK</sequence>
<proteinExistence type="predicted"/>
<feature type="domain" description="DHHA1" evidence="1">
    <location>
        <begin position="217"/>
        <end position="264"/>
    </location>
</feature>
<evidence type="ECO:0000313" key="2">
    <source>
        <dbReference type="EMBL" id="KKU90223.1"/>
    </source>
</evidence>
<accession>A0A0G1WIT2</accession>
<dbReference type="InterPro" id="IPR003156">
    <property type="entry name" value="DHHA1_dom"/>
</dbReference>
<dbReference type="Gene3D" id="3.10.310.30">
    <property type="match status" value="1"/>
</dbReference>
<dbReference type="AlphaFoldDB" id="A0A0G1WIT2"/>
<evidence type="ECO:0000259" key="1">
    <source>
        <dbReference type="Pfam" id="PF02272"/>
    </source>
</evidence>
<dbReference type="PANTHER" id="PTHR46922">
    <property type="entry name" value="DHHA1 DOMAIN PROTEIN"/>
    <property type="match status" value="1"/>
</dbReference>
<keyword evidence="2" id="KW-0378">Hydrolase</keyword>
<dbReference type="Proteomes" id="UP000033882">
    <property type="component" value="Unassembled WGS sequence"/>
</dbReference>
<dbReference type="EMBL" id="LCPB01000005">
    <property type="protein sequence ID" value="KKU90223.1"/>
    <property type="molecule type" value="Genomic_DNA"/>
</dbReference>